<dbReference type="SUPFAM" id="SSF56024">
    <property type="entry name" value="Phospholipase D/nuclease"/>
    <property type="match status" value="1"/>
</dbReference>
<keyword evidence="3" id="KW-0443">Lipid metabolism</keyword>
<dbReference type="InterPro" id="IPR001736">
    <property type="entry name" value="PLipase_D/transphosphatidylase"/>
</dbReference>
<keyword evidence="1" id="KW-0378">Hydrolase</keyword>
<dbReference type="Gene3D" id="3.30.870.10">
    <property type="entry name" value="Endonuclease Chain A"/>
    <property type="match status" value="1"/>
</dbReference>
<evidence type="ECO:0000256" key="3">
    <source>
        <dbReference type="ARBA" id="ARBA00023098"/>
    </source>
</evidence>
<dbReference type="PANTHER" id="PTHR43856:SF1">
    <property type="entry name" value="MITOCHONDRIAL CARDIOLIPIN HYDROLASE"/>
    <property type="match status" value="1"/>
</dbReference>
<organism evidence="7 8">
    <name type="scientific">Entomortierella chlamydospora</name>
    <dbReference type="NCBI Taxonomy" id="101097"/>
    <lineage>
        <taxon>Eukaryota</taxon>
        <taxon>Fungi</taxon>
        <taxon>Fungi incertae sedis</taxon>
        <taxon>Mucoromycota</taxon>
        <taxon>Mortierellomycotina</taxon>
        <taxon>Mortierellomycetes</taxon>
        <taxon>Mortierellales</taxon>
        <taxon>Mortierellaceae</taxon>
        <taxon>Entomortierella</taxon>
    </lineage>
</organism>
<dbReference type="OrthoDB" id="5205528at2759"/>
<proteinExistence type="inferred from homology"/>
<dbReference type="EMBL" id="JAAAID010000187">
    <property type="protein sequence ID" value="KAG0020951.1"/>
    <property type="molecule type" value="Genomic_DNA"/>
</dbReference>
<dbReference type="GO" id="GO:0016042">
    <property type="term" value="P:lipid catabolic process"/>
    <property type="evidence" value="ECO:0007669"/>
    <property type="project" value="UniProtKB-KW"/>
</dbReference>
<dbReference type="PROSITE" id="PS50035">
    <property type="entry name" value="PLD"/>
    <property type="match status" value="1"/>
</dbReference>
<dbReference type="Proteomes" id="UP000703661">
    <property type="component" value="Unassembled WGS sequence"/>
</dbReference>
<dbReference type="SMART" id="SM00155">
    <property type="entry name" value="PLDc"/>
    <property type="match status" value="1"/>
</dbReference>
<dbReference type="PANTHER" id="PTHR43856">
    <property type="entry name" value="CARDIOLIPIN HYDROLASE"/>
    <property type="match status" value="1"/>
</dbReference>
<evidence type="ECO:0000259" key="6">
    <source>
        <dbReference type="PROSITE" id="PS50035"/>
    </source>
</evidence>
<dbReference type="InterPro" id="IPR051406">
    <property type="entry name" value="PLD_domain"/>
</dbReference>
<dbReference type="CDD" id="cd09171">
    <property type="entry name" value="PLDc_vPLD6_like"/>
    <property type="match status" value="1"/>
</dbReference>
<name>A0A9P6N0R7_9FUNG</name>
<feature type="domain" description="PLD phosphodiesterase" evidence="6">
    <location>
        <begin position="146"/>
        <end position="173"/>
    </location>
</feature>
<dbReference type="InterPro" id="IPR025202">
    <property type="entry name" value="PLD-like_dom"/>
</dbReference>
<dbReference type="GO" id="GO:0016891">
    <property type="term" value="F:RNA endonuclease activity producing 5'-phosphomonoesters, hydrolytic mechanism"/>
    <property type="evidence" value="ECO:0007669"/>
    <property type="project" value="TreeGrafter"/>
</dbReference>
<keyword evidence="8" id="KW-1185">Reference proteome</keyword>
<evidence type="ECO:0000313" key="7">
    <source>
        <dbReference type="EMBL" id="KAG0020951.1"/>
    </source>
</evidence>
<keyword evidence="2" id="KW-0442">Lipid degradation</keyword>
<dbReference type="AlphaFoldDB" id="A0A9P6N0R7"/>
<reference evidence="7" key="1">
    <citation type="journal article" date="2020" name="Fungal Divers.">
        <title>Resolving the Mortierellaceae phylogeny through synthesis of multi-gene phylogenetics and phylogenomics.</title>
        <authorList>
            <person name="Vandepol N."/>
            <person name="Liber J."/>
            <person name="Desiro A."/>
            <person name="Na H."/>
            <person name="Kennedy M."/>
            <person name="Barry K."/>
            <person name="Grigoriev I.V."/>
            <person name="Miller A.N."/>
            <person name="O'Donnell K."/>
            <person name="Stajich J.E."/>
            <person name="Bonito G."/>
        </authorList>
    </citation>
    <scope>NUCLEOTIDE SEQUENCE</scope>
    <source>
        <strain evidence="7">NRRL 2769</strain>
    </source>
</reference>
<evidence type="ECO:0000313" key="8">
    <source>
        <dbReference type="Proteomes" id="UP000703661"/>
    </source>
</evidence>
<evidence type="ECO:0000256" key="1">
    <source>
        <dbReference type="ARBA" id="ARBA00022801"/>
    </source>
</evidence>
<comment type="caution">
    <text evidence="7">The sequence shown here is derived from an EMBL/GenBank/DDBJ whole genome shotgun (WGS) entry which is preliminary data.</text>
</comment>
<accession>A0A9P6N0R7</accession>
<gene>
    <name evidence="7" type="ORF">BGZ80_003316</name>
</gene>
<dbReference type="Pfam" id="PF13091">
    <property type="entry name" value="PLDc_2"/>
    <property type="match status" value="1"/>
</dbReference>
<evidence type="ECO:0000256" key="2">
    <source>
        <dbReference type="ARBA" id="ARBA00022963"/>
    </source>
</evidence>
<comment type="similarity">
    <text evidence="4">Belongs to the phospholipase D family. MitoPLD/Zucchini subfamily.</text>
</comment>
<protein>
    <recommendedName>
        <fullName evidence="5">Mitochondrial cardiolipin hydrolase</fullName>
    </recommendedName>
</protein>
<evidence type="ECO:0000256" key="5">
    <source>
        <dbReference type="ARBA" id="ARBA00040549"/>
    </source>
</evidence>
<sequence>MSHSFAAAVGSNASSPLAQLFENARDSASSEQDRDVISKLESAVMDKLRQETQPHHTGGEVFVSPVFFPSEDSFHHLINTLNKAERSLDICVYCITDDQLASAIIRAHERGVRVRIISDDEKADDLGSDAKRLAEHEQIPVRLDGSPSYMHHKYAIIDDELVLFGSYNWTKGARFHNREDLTLTNSQNAVQSFKREFEKLWREFAPNELE</sequence>
<evidence type="ECO:0000256" key="4">
    <source>
        <dbReference type="ARBA" id="ARBA00038012"/>
    </source>
</evidence>